<protein>
    <submittedName>
        <fullName evidence="4">ROK family transcriptional regulator</fullName>
    </submittedName>
</protein>
<proteinExistence type="inferred from homology"/>
<dbReference type="PANTHER" id="PTHR18964:SF149">
    <property type="entry name" value="BIFUNCTIONAL UDP-N-ACETYLGLUCOSAMINE 2-EPIMERASE_N-ACETYLMANNOSAMINE KINASE"/>
    <property type="match status" value="1"/>
</dbReference>
<dbReference type="PANTHER" id="PTHR18964">
    <property type="entry name" value="ROK (REPRESSOR, ORF, KINASE) FAMILY"/>
    <property type="match status" value="1"/>
</dbReference>
<dbReference type="SUPFAM" id="SSF46785">
    <property type="entry name" value="Winged helix' DNA-binding domain"/>
    <property type="match status" value="1"/>
</dbReference>
<dbReference type="EMBL" id="CP074132">
    <property type="protein sequence ID" value="QUX28872.1"/>
    <property type="molecule type" value="Genomic_DNA"/>
</dbReference>
<dbReference type="RefSeq" id="WP_212641786.1">
    <property type="nucleotide sequence ID" value="NZ_CP074132.1"/>
</dbReference>
<evidence type="ECO:0000256" key="2">
    <source>
        <dbReference type="SAM" id="MobiDB-lite"/>
    </source>
</evidence>
<feature type="compositionally biased region" description="Low complexity" evidence="2">
    <location>
        <begin position="421"/>
        <end position="436"/>
    </location>
</feature>
<evidence type="ECO:0000313" key="5">
    <source>
        <dbReference type="Proteomes" id="UP000678016"/>
    </source>
</evidence>
<feature type="region of interest" description="Disordered" evidence="2">
    <location>
        <begin position="414"/>
        <end position="456"/>
    </location>
</feature>
<dbReference type="InterPro" id="IPR036390">
    <property type="entry name" value="WH_DNA-bd_sf"/>
</dbReference>
<dbReference type="InterPro" id="IPR000600">
    <property type="entry name" value="ROK"/>
</dbReference>
<dbReference type="Gene3D" id="1.10.10.10">
    <property type="entry name" value="Winged helix-like DNA-binding domain superfamily/Winged helix DNA-binding domain"/>
    <property type="match status" value="1"/>
</dbReference>
<gene>
    <name evidence="4" type="ORF">KGD83_27380</name>
</gene>
<dbReference type="InterPro" id="IPR005471">
    <property type="entry name" value="Tscrpt_reg_IclR_N"/>
</dbReference>
<organism evidence="4 5">
    <name type="scientific">Nocardiopsis akebiae</name>
    <dbReference type="NCBI Taxonomy" id="2831968"/>
    <lineage>
        <taxon>Bacteria</taxon>
        <taxon>Bacillati</taxon>
        <taxon>Actinomycetota</taxon>
        <taxon>Actinomycetes</taxon>
        <taxon>Streptosporangiales</taxon>
        <taxon>Nocardiopsidaceae</taxon>
        <taxon>Nocardiopsis</taxon>
    </lineage>
</organism>
<dbReference type="SUPFAM" id="SSF53067">
    <property type="entry name" value="Actin-like ATPase domain"/>
    <property type="match status" value="1"/>
</dbReference>
<feature type="domain" description="HTH iclR-type" evidence="3">
    <location>
        <begin position="21"/>
        <end position="62"/>
    </location>
</feature>
<evidence type="ECO:0000256" key="1">
    <source>
        <dbReference type="ARBA" id="ARBA00006479"/>
    </source>
</evidence>
<comment type="similarity">
    <text evidence="1">Belongs to the ROK (NagC/XylR) family.</text>
</comment>
<dbReference type="InterPro" id="IPR043129">
    <property type="entry name" value="ATPase_NBD"/>
</dbReference>
<sequence>MSVGSGTVSFQTVRETNLGVVLRTVRELAPCSRAAVAAATGLNKTTVSSLVADLMARGLVRETGRSSRQRVGRPGVLLDLDDSSIAAIGLEVNVDYLSVVAVDLLQRELVSRHVPFDAGSAGAEACARHIARTLGATAADPALRGRTVVGVSVAVPALIDAPSGTVTHAPNLGWRDVPLRDRLTELLREAGAGDVPVRVDNDANLGAVAEYRVGSFAGTADLAYLTGEVGIGAGILTGGGLLRGASGFAGEVGHLSLSPDGPECACGRRGCLEALAGIGAILRGAVPDRFPDHPLSGSDVAELVGAAVERAESGDDAAVGALERAGTWLGRGLAVLINVTNPSLVVLGGYFVPLGPWLLPNCRAEATASAFAPDAGGCRVELSSLGLSAAARGGATAMIHSLDAGLLPLPEPVSPAPVPAPAAAAVEESTAATAVEPAEHPAADTARPDGSTADTA</sequence>
<dbReference type="Gene3D" id="3.30.420.40">
    <property type="match status" value="2"/>
</dbReference>
<name>A0ABX8C3Z9_9ACTN</name>
<evidence type="ECO:0000259" key="3">
    <source>
        <dbReference type="Pfam" id="PF09339"/>
    </source>
</evidence>
<dbReference type="Pfam" id="PF00480">
    <property type="entry name" value="ROK"/>
    <property type="match status" value="1"/>
</dbReference>
<dbReference type="Pfam" id="PF09339">
    <property type="entry name" value="HTH_IclR"/>
    <property type="match status" value="1"/>
</dbReference>
<evidence type="ECO:0000313" key="4">
    <source>
        <dbReference type="EMBL" id="QUX28872.1"/>
    </source>
</evidence>
<dbReference type="CDD" id="cd24076">
    <property type="entry name" value="ASKHA_ATPase_ROK_BsXylR-like"/>
    <property type="match status" value="1"/>
</dbReference>
<dbReference type="Proteomes" id="UP000678016">
    <property type="component" value="Chromosome"/>
</dbReference>
<dbReference type="InterPro" id="IPR036388">
    <property type="entry name" value="WH-like_DNA-bd_sf"/>
</dbReference>
<accession>A0ABX8C3Z9</accession>
<keyword evidence="5" id="KW-1185">Reference proteome</keyword>
<reference evidence="5" key="1">
    <citation type="submission" date="2021-05" db="EMBL/GenBank/DDBJ databases">
        <title>Direct Submission.</title>
        <authorList>
            <person name="Li K."/>
            <person name="Gao J."/>
        </authorList>
    </citation>
    <scope>NUCLEOTIDE SEQUENCE [LARGE SCALE GENOMIC DNA]</scope>
    <source>
        <strain evidence="5">HDS12</strain>
    </source>
</reference>